<accession>A0A448F9X8</accession>
<dbReference type="Proteomes" id="UP000272690">
    <property type="component" value="Chromosome"/>
</dbReference>
<dbReference type="AlphaFoldDB" id="A0A448F9X8"/>
<dbReference type="InterPro" id="IPR050682">
    <property type="entry name" value="ModA/WtpA"/>
</dbReference>
<organism evidence="1 2">
    <name type="scientific">Aggregatibacter aphrophilus ATCC 33389</name>
    <dbReference type="NCBI Taxonomy" id="985008"/>
    <lineage>
        <taxon>Bacteria</taxon>
        <taxon>Pseudomonadati</taxon>
        <taxon>Pseudomonadota</taxon>
        <taxon>Gammaproteobacteria</taxon>
        <taxon>Pasteurellales</taxon>
        <taxon>Pasteurellaceae</taxon>
        <taxon>Aggregatibacter</taxon>
    </lineage>
</organism>
<dbReference type="GO" id="GO:0015689">
    <property type="term" value="P:molybdate ion transport"/>
    <property type="evidence" value="ECO:0007669"/>
    <property type="project" value="TreeGrafter"/>
</dbReference>
<reference evidence="1 2" key="1">
    <citation type="submission" date="2018-12" db="EMBL/GenBank/DDBJ databases">
        <authorList>
            <consortium name="Pathogen Informatics"/>
        </authorList>
    </citation>
    <scope>NUCLEOTIDE SEQUENCE [LARGE SCALE GENOMIC DNA]</scope>
    <source>
        <strain evidence="1 2">NCTC5906</strain>
    </source>
</reference>
<dbReference type="Gene3D" id="3.40.190.10">
    <property type="entry name" value="Periplasmic binding protein-like II"/>
    <property type="match status" value="2"/>
</dbReference>
<dbReference type="OrthoDB" id="516817at2"/>
<dbReference type="SUPFAM" id="SSF53850">
    <property type="entry name" value="Periplasmic binding protein-like II"/>
    <property type="match status" value="1"/>
</dbReference>
<name>A0A448F9X8_AGGAP</name>
<dbReference type="EMBL" id="LR134327">
    <property type="protein sequence ID" value="VEF43320.1"/>
    <property type="molecule type" value="Genomic_DNA"/>
</dbReference>
<proteinExistence type="predicted"/>
<dbReference type="PANTHER" id="PTHR30632">
    <property type="entry name" value="MOLYBDATE-BINDING PERIPLASMIC PROTEIN"/>
    <property type="match status" value="1"/>
</dbReference>
<evidence type="ECO:0000313" key="1">
    <source>
        <dbReference type="EMBL" id="VEF43320.1"/>
    </source>
</evidence>
<gene>
    <name evidence="1" type="primary">modA_1</name>
    <name evidence="1" type="ORF">NCTC5906_01410</name>
</gene>
<dbReference type="GeneID" id="49635819"/>
<dbReference type="Pfam" id="PF13531">
    <property type="entry name" value="SBP_bac_11"/>
    <property type="match status" value="1"/>
</dbReference>
<evidence type="ECO:0000313" key="2">
    <source>
        <dbReference type="Proteomes" id="UP000272690"/>
    </source>
</evidence>
<dbReference type="GO" id="GO:0030973">
    <property type="term" value="F:molybdate ion binding"/>
    <property type="evidence" value="ECO:0007669"/>
    <property type="project" value="TreeGrafter"/>
</dbReference>
<dbReference type="PANTHER" id="PTHR30632:SF0">
    <property type="entry name" value="SULFATE-BINDING PROTEIN"/>
    <property type="match status" value="1"/>
</dbReference>
<protein>
    <submittedName>
        <fullName evidence="1">Molybdate-binding periplasmic protein</fullName>
    </submittedName>
</protein>
<sequence>MLNLTIFSAGSFRHVLNELVTIFKQKNPVEVHLHLAPAGLLRQRLEADEYCDIFISANLQNINILSATKCIYNQQILAFNQLILTTLNTEHYQHRNTLDILFDESLRLATSTPIADPCGDYTWYLFELLEQAYPVSGSLLKQRAMPLVGGENSAVVIPKGEIASKYVLQNNHADMMIGYANYMHKLANENLRFHHFPPEFNIKATYSAAQLSENVITRLFFQFLMSDTAKRIMYQHGFLAE</sequence>
<dbReference type="RefSeq" id="WP_005702976.1">
    <property type="nucleotide sequence ID" value="NZ_AEWB02000006.1"/>
</dbReference>